<dbReference type="Gene3D" id="2.60.120.200">
    <property type="match status" value="1"/>
</dbReference>
<proteinExistence type="predicted"/>
<dbReference type="InterPro" id="IPR055239">
    <property type="entry name" value="TS_C"/>
</dbReference>
<dbReference type="SUPFAM" id="SSF49899">
    <property type="entry name" value="Concanavalin A-like lectins/glucanases"/>
    <property type="match status" value="1"/>
</dbReference>
<evidence type="ECO:0000313" key="3">
    <source>
        <dbReference type="Proteomes" id="UP000007350"/>
    </source>
</evidence>
<dbReference type="InterPro" id="IPR013320">
    <property type="entry name" value="ConA-like_dom_sf"/>
</dbReference>
<reference evidence="2 3" key="1">
    <citation type="journal article" date="2012" name="BMC Genomics">
        <title>Comparative genomic analysis of human infective Trypanosoma cruzi lineages with the bat-restricted subspecies T. cruzi marinkellei.</title>
        <authorList>
            <person name="Franzen O."/>
            <person name="Talavera-Lopez C."/>
            <person name="Ochaya S."/>
            <person name="Butler C.E."/>
            <person name="Messenger L.A."/>
            <person name="Lewis M.D."/>
            <person name="Llewellyn M.S."/>
            <person name="Marinkelle C.J."/>
            <person name="Tyler K.M."/>
            <person name="Miles M.A."/>
            <person name="Andersson B."/>
        </authorList>
    </citation>
    <scope>NUCLEOTIDE SEQUENCE [LARGE SCALE GENOMIC DNA]</scope>
    <source>
        <strain evidence="2 3">B7</strain>
    </source>
</reference>
<dbReference type="PRINTS" id="PR01803">
    <property type="entry name" value="TCSIALIDASE"/>
</dbReference>
<evidence type="ECO:0000259" key="1">
    <source>
        <dbReference type="Pfam" id="PF22925"/>
    </source>
</evidence>
<name>K2N2R1_TRYCR</name>
<dbReference type="Pfam" id="PF22925">
    <property type="entry name" value="TS_C"/>
    <property type="match status" value="1"/>
</dbReference>
<protein>
    <submittedName>
        <fullName evidence="2">Trans-sialidase, putative</fullName>
    </submittedName>
</protein>
<dbReference type="EMBL" id="AHKC01014641">
    <property type="protein sequence ID" value="EKF28866.1"/>
    <property type="molecule type" value="Genomic_DNA"/>
</dbReference>
<organism evidence="2 3">
    <name type="scientific">Trypanosoma cruzi marinkellei</name>
    <dbReference type="NCBI Taxonomy" id="85056"/>
    <lineage>
        <taxon>Eukaryota</taxon>
        <taxon>Discoba</taxon>
        <taxon>Euglenozoa</taxon>
        <taxon>Kinetoplastea</taxon>
        <taxon>Metakinetoplastina</taxon>
        <taxon>Trypanosomatida</taxon>
        <taxon>Trypanosomatidae</taxon>
        <taxon>Trypanosoma</taxon>
        <taxon>Schizotrypanum</taxon>
    </lineage>
</organism>
<gene>
    <name evidence="2" type="ORF">MOQ_007369</name>
</gene>
<dbReference type="GO" id="GO:0004308">
    <property type="term" value="F:exo-alpha-sialidase activity"/>
    <property type="evidence" value="ECO:0007669"/>
    <property type="project" value="InterPro"/>
</dbReference>
<dbReference type="InterPro" id="IPR021287">
    <property type="entry name" value="Trans-sialidase_CS"/>
</dbReference>
<keyword evidence="3" id="KW-1185">Reference proteome</keyword>
<dbReference type="InterPro" id="IPR008377">
    <property type="entry name" value="Sialidase_trypan"/>
</dbReference>
<dbReference type="Proteomes" id="UP000007350">
    <property type="component" value="Unassembled WGS sequence"/>
</dbReference>
<dbReference type="Pfam" id="PF11052">
    <property type="entry name" value="Tr-sialidase_C"/>
    <property type="match status" value="1"/>
</dbReference>
<dbReference type="AlphaFoldDB" id="K2N2R1"/>
<feature type="domain" description="Trans-sialidase C-terminal" evidence="1">
    <location>
        <begin position="1"/>
        <end position="111"/>
    </location>
</feature>
<evidence type="ECO:0000313" key="2">
    <source>
        <dbReference type="EMBL" id="EKF28866.1"/>
    </source>
</evidence>
<accession>K2N2R1</accession>
<comment type="caution">
    <text evidence="2">The sequence shown here is derived from an EMBL/GenBank/DDBJ whole genome shotgun (WGS) entry which is preliminary data.</text>
</comment>
<sequence length="214" mass="22602">MGLFYTADKKWETMYEHETKPTAESSTWELGKEHQVALMLQGNKTSVYIDGRSLGEEEVPLSGEKPLELFGLCFGACNVDGYVEVTNQKEVGKKPRVMVKNVFLYNRPLNSTEVQAIKDRVPVPARAPEPQVGDAPKTIETAVSAAPGPGKAPAAPTGVTTAGITAITEHAPAGNTTFAGNEGKGGETGVASSAHVRGLLPLLLLLGLWGFAAA</sequence>